<reference evidence="1" key="2">
    <citation type="journal article" date="2022" name="New Phytol.">
        <title>Evolutionary transition to the ectomycorrhizal habit in the genomes of a hyperdiverse lineage of mushroom-forming fungi.</title>
        <authorList>
            <person name="Looney B."/>
            <person name="Miyauchi S."/>
            <person name="Morin E."/>
            <person name="Drula E."/>
            <person name="Courty P.E."/>
            <person name="Kohler A."/>
            <person name="Kuo A."/>
            <person name="LaButti K."/>
            <person name="Pangilinan J."/>
            <person name="Lipzen A."/>
            <person name="Riley R."/>
            <person name="Andreopoulos W."/>
            <person name="He G."/>
            <person name="Johnson J."/>
            <person name="Nolan M."/>
            <person name="Tritt A."/>
            <person name="Barry K.W."/>
            <person name="Grigoriev I.V."/>
            <person name="Nagy L.G."/>
            <person name="Hibbett D."/>
            <person name="Henrissat B."/>
            <person name="Matheny P.B."/>
            <person name="Labbe J."/>
            <person name="Martin F.M."/>
        </authorList>
    </citation>
    <scope>NUCLEOTIDE SEQUENCE</scope>
    <source>
        <strain evidence="1">FP105234-sp</strain>
    </source>
</reference>
<dbReference type="Proteomes" id="UP000814033">
    <property type="component" value="Unassembled WGS sequence"/>
</dbReference>
<keyword evidence="2" id="KW-1185">Reference proteome</keyword>
<evidence type="ECO:0000313" key="2">
    <source>
        <dbReference type="Proteomes" id="UP000814033"/>
    </source>
</evidence>
<evidence type="ECO:0000313" key="1">
    <source>
        <dbReference type="EMBL" id="KAI0043643.1"/>
    </source>
</evidence>
<accession>A0ACB8RJE3</accession>
<proteinExistence type="predicted"/>
<dbReference type="EMBL" id="MU276010">
    <property type="protein sequence ID" value="KAI0043643.1"/>
    <property type="molecule type" value="Genomic_DNA"/>
</dbReference>
<feature type="non-terminal residue" evidence="1">
    <location>
        <position position="72"/>
    </location>
</feature>
<sequence length="72" mass="7959">MRAAVESWDVLESEGEGGIVLICTGDESYPLLGGHPVTLCEWRRNRDGGRRCAMLGDCLGTLTQLVRRLRRG</sequence>
<organism evidence="1 2">
    <name type="scientific">Auriscalpium vulgare</name>
    <dbReference type="NCBI Taxonomy" id="40419"/>
    <lineage>
        <taxon>Eukaryota</taxon>
        <taxon>Fungi</taxon>
        <taxon>Dikarya</taxon>
        <taxon>Basidiomycota</taxon>
        <taxon>Agaricomycotina</taxon>
        <taxon>Agaricomycetes</taxon>
        <taxon>Russulales</taxon>
        <taxon>Auriscalpiaceae</taxon>
        <taxon>Auriscalpium</taxon>
    </lineage>
</organism>
<protein>
    <submittedName>
        <fullName evidence="1">Uncharacterized protein</fullName>
    </submittedName>
</protein>
<reference evidence="1" key="1">
    <citation type="submission" date="2021-02" db="EMBL/GenBank/DDBJ databases">
        <authorList>
            <consortium name="DOE Joint Genome Institute"/>
            <person name="Ahrendt S."/>
            <person name="Looney B.P."/>
            <person name="Miyauchi S."/>
            <person name="Morin E."/>
            <person name="Drula E."/>
            <person name="Courty P.E."/>
            <person name="Chicoki N."/>
            <person name="Fauchery L."/>
            <person name="Kohler A."/>
            <person name="Kuo A."/>
            <person name="Labutti K."/>
            <person name="Pangilinan J."/>
            <person name="Lipzen A."/>
            <person name="Riley R."/>
            <person name="Andreopoulos W."/>
            <person name="He G."/>
            <person name="Johnson J."/>
            <person name="Barry K.W."/>
            <person name="Grigoriev I.V."/>
            <person name="Nagy L."/>
            <person name="Hibbett D."/>
            <person name="Henrissat B."/>
            <person name="Matheny P.B."/>
            <person name="Labbe J."/>
            <person name="Martin F."/>
        </authorList>
    </citation>
    <scope>NUCLEOTIDE SEQUENCE</scope>
    <source>
        <strain evidence="1">FP105234-sp</strain>
    </source>
</reference>
<name>A0ACB8RJE3_9AGAM</name>
<comment type="caution">
    <text evidence="1">The sequence shown here is derived from an EMBL/GenBank/DDBJ whole genome shotgun (WGS) entry which is preliminary data.</text>
</comment>
<gene>
    <name evidence="1" type="ORF">FA95DRAFT_1563123</name>
</gene>